<dbReference type="InterPro" id="IPR005467">
    <property type="entry name" value="His_kinase_dom"/>
</dbReference>
<dbReference type="GO" id="GO:0000155">
    <property type="term" value="F:phosphorelay sensor kinase activity"/>
    <property type="evidence" value="ECO:0007669"/>
    <property type="project" value="InterPro"/>
</dbReference>
<feature type="domain" description="PAC" evidence="8">
    <location>
        <begin position="252"/>
        <end position="305"/>
    </location>
</feature>
<dbReference type="InterPro" id="IPR001610">
    <property type="entry name" value="PAC"/>
</dbReference>
<dbReference type="Proteomes" id="UP000182510">
    <property type="component" value="Chromosome"/>
</dbReference>
<dbReference type="InterPro" id="IPR013655">
    <property type="entry name" value="PAS_fold_3"/>
</dbReference>
<dbReference type="SMART" id="SM00388">
    <property type="entry name" value="HisKA"/>
    <property type="match status" value="1"/>
</dbReference>
<evidence type="ECO:0000256" key="2">
    <source>
        <dbReference type="ARBA" id="ARBA00012438"/>
    </source>
</evidence>
<feature type="coiled-coil region" evidence="6">
    <location>
        <begin position="673"/>
        <end position="707"/>
    </location>
</feature>
<keyword evidence="10" id="KW-1185">Reference proteome</keyword>
<dbReference type="InterPro" id="IPR036097">
    <property type="entry name" value="HisK_dim/P_sf"/>
</dbReference>
<dbReference type="PANTHER" id="PTHR43304">
    <property type="entry name" value="PHYTOCHROME-LIKE PROTEIN CPH1"/>
    <property type="match status" value="1"/>
</dbReference>
<evidence type="ECO:0000256" key="1">
    <source>
        <dbReference type="ARBA" id="ARBA00000085"/>
    </source>
</evidence>
<keyword evidence="3" id="KW-0597">Phosphoprotein</keyword>
<evidence type="ECO:0000313" key="10">
    <source>
        <dbReference type="Proteomes" id="UP000182510"/>
    </source>
</evidence>
<keyword evidence="4" id="KW-0808">Transferase</keyword>
<dbReference type="SUPFAM" id="SSF55781">
    <property type="entry name" value="GAF domain-like"/>
    <property type="match status" value="1"/>
</dbReference>
<dbReference type="SMART" id="SM00086">
    <property type="entry name" value="PAC"/>
    <property type="match status" value="4"/>
</dbReference>
<organism evidence="9 10">
    <name type="scientific">Christiangramia salexigens</name>
    <dbReference type="NCBI Taxonomy" id="1913577"/>
    <lineage>
        <taxon>Bacteria</taxon>
        <taxon>Pseudomonadati</taxon>
        <taxon>Bacteroidota</taxon>
        <taxon>Flavobacteriia</taxon>
        <taxon>Flavobacteriales</taxon>
        <taxon>Flavobacteriaceae</taxon>
        <taxon>Christiangramia</taxon>
    </lineage>
</organism>
<dbReference type="Gene3D" id="3.30.565.10">
    <property type="entry name" value="Histidine kinase-like ATPase, C-terminal domain"/>
    <property type="match status" value="1"/>
</dbReference>
<dbReference type="PRINTS" id="PR00344">
    <property type="entry name" value="BCTRLSENSOR"/>
</dbReference>
<proteinExistence type="predicted"/>
<keyword evidence="6" id="KW-0175">Coiled coil</keyword>
<dbReference type="SMART" id="SM00387">
    <property type="entry name" value="HATPase_c"/>
    <property type="match status" value="1"/>
</dbReference>
<accession>A0A1L3J1Q0</accession>
<dbReference type="SMART" id="SM00091">
    <property type="entry name" value="PAS"/>
    <property type="match status" value="4"/>
</dbReference>
<dbReference type="STRING" id="1913577.LPB144_00860"/>
<dbReference type="InterPro" id="IPR029016">
    <property type="entry name" value="GAF-like_dom_sf"/>
</dbReference>
<dbReference type="AlphaFoldDB" id="A0A1L3J1Q0"/>
<sequence>MIKIDSELERIKSLYSFRILDTPSEKEYDDITELAALICDTPISLVTLLDERRQFIKSCKGVENQEVPRVHSMCNHTIDNPNELTVIADTRKDPRTKNNPYAGPDNRIYFYAGCPILDENGYALGSLCVIDTKPRELTEEQKLSLERLGNQVSRLLQLRKQGFKLEESNNEISTRATRFHSIIAATKLGTWEWNLRSNQVIINERWAEILGFSLENLGKLDYDKWFSMIHPSDKVYCYTHIKHCLEAKVDFFDCQYRMKHKTGEWVWIRSQGQVISRDDKQKPLLFYGSHIDITEDKIFEAQLSTLADNVPAVILRYRLKDDYQEFLYVSQAVEEVWGVPSQLVLEDVTNVWKYMDDEDVPRVQQSIQKSANELIEWNSEWRYDHPELGLRWHRGKGKPTPQEDGSVIWDSIVLDITEEKILANKLKDLNKKLTTAQEISKLGYWEFNIKEETFGLSKQLLEILELTDNQPFARKKDLLKIVHPDDRKKLWRNLKDAFSGKKELDFEHRILCDSGVKWVRQRGLINKNEAGNKVYFETSLQDITATKLMSLSLEESIKQFKYVTKATSDTIWDWNVTENKLHWGENYEKNFGHKIDPDSTRNFADWEDNIHPEDKNSVLSSFYSLMDNNEPIWIKEYRFRRRNGEYAHIMDKGFVIRDGSNKPVRVVGAMQDLTQVKQNESLLLKLNKELEQKAHELSISNKELEQFAYVASHDLQEPLRMISSFLSRLENKYESVIDEKGKKYIHFAIDGAERMKTIILDLLDYSRVNNSHEKFEKVDLNIILNEVKILNKKAINEKKAVIQIDDLPVVLSYRAALLRIFHNLINNSLKYQPEGNKPEVKIGYEANEYYHEFSVSDNGIGISPEYYEKVFIIFQRLHTREEFQGTGMGLAITKKFVEAIGGQIWIEPNNGKGTTFKLRLKKEN</sequence>
<evidence type="ECO:0000259" key="8">
    <source>
        <dbReference type="PROSITE" id="PS50113"/>
    </source>
</evidence>
<dbReference type="OrthoDB" id="9811889at2"/>
<protein>
    <recommendedName>
        <fullName evidence="2">histidine kinase</fullName>
        <ecNumber evidence="2">2.7.13.3</ecNumber>
    </recommendedName>
</protein>
<dbReference type="Pfam" id="PF02518">
    <property type="entry name" value="HATPase_c"/>
    <property type="match status" value="1"/>
</dbReference>
<feature type="domain" description="PAC" evidence="8">
    <location>
        <begin position="633"/>
        <end position="685"/>
    </location>
</feature>
<dbReference type="SUPFAM" id="SSF55785">
    <property type="entry name" value="PYP-like sensor domain (PAS domain)"/>
    <property type="match status" value="4"/>
</dbReference>
<dbReference type="InterPro" id="IPR052162">
    <property type="entry name" value="Sensor_kinase/Photoreceptor"/>
</dbReference>
<reference evidence="9 10" key="1">
    <citation type="submission" date="2016-11" db="EMBL/GenBank/DDBJ databases">
        <title>Gramella sp. LPB0144 isolated from marine environment.</title>
        <authorList>
            <person name="Kim E."/>
            <person name="Yi H."/>
        </authorList>
    </citation>
    <scope>NUCLEOTIDE SEQUENCE [LARGE SCALE GENOMIC DNA]</scope>
    <source>
        <strain evidence="9 10">LPB0144</strain>
    </source>
</reference>
<dbReference type="FunFam" id="3.30.565.10:FF:000006">
    <property type="entry name" value="Sensor histidine kinase WalK"/>
    <property type="match status" value="1"/>
</dbReference>
<evidence type="ECO:0000256" key="6">
    <source>
        <dbReference type="SAM" id="Coils"/>
    </source>
</evidence>
<keyword evidence="5" id="KW-0418">Kinase</keyword>
<dbReference type="InterPro" id="IPR036890">
    <property type="entry name" value="HATPase_C_sf"/>
</dbReference>
<dbReference type="Pfam" id="PF08447">
    <property type="entry name" value="PAS_3"/>
    <property type="match status" value="4"/>
</dbReference>
<dbReference type="EC" id="2.7.13.3" evidence="2"/>
<dbReference type="InterPro" id="IPR004358">
    <property type="entry name" value="Sig_transdc_His_kin-like_C"/>
</dbReference>
<gene>
    <name evidence="9" type="ORF">LPB144_00860</name>
</gene>
<comment type="catalytic activity">
    <reaction evidence="1">
        <text>ATP + protein L-histidine = ADP + protein N-phospho-L-histidine.</text>
        <dbReference type="EC" id="2.7.13.3"/>
    </reaction>
</comment>
<dbReference type="Pfam" id="PF00512">
    <property type="entry name" value="HisKA"/>
    <property type="match status" value="1"/>
</dbReference>
<evidence type="ECO:0000259" key="7">
    <source>
        <dbReference type="PROSITE" id="PS50109"/>
    </source>
</evidence>
<dbReference type="RefSeq" id="WP_072551696.1">
    <property type="nucleotide sequence ID" value="NZ_CP018153.1"/>
</dbReference>
<dbReference type="Gene3D" id="3.30.450.20">
    <property type="entry name" value="PAS domain"/>
    <property type="match status" value="4"/>
</dbReference>
<dbReference type="CDD" id="cd00082">
    <property type="entry name" value="HisKA"/>
    <property type="match status" value="1"/>
</dbReference>
<dbReference type="InterPro" id="IPR035965">
    <property type="entry name" value="PAS-like_dom_sf"/>
</dbReference>
<dbReference type="CDD" id="cd00130">
    <property type="entry name" value="PAS"/>
    <property type="match status" value="3"/>
</dbReference>
<dbReference type="Gene3D" id="1.10.287.130">
    <property type="match status" value="1"/>
</dbReference>
<dbReference type="InterPro" id="IPR003661">
    <property type="entry name" value="HisK_dim/P_dom"/>
</dbReference>
<dbReference type="PROSITE" id="PS50109">
    <property type="entry name" value="HIS_KIN"/>
    <property type="match status" value="1"/>
</dbReference>
<evidence type="ECO:0000256" key="5">
    <source>
        <dbReference type="ARBA" id="ARBA00022777"/>
    </source>
</evidence>
<evidence type="ECO:0000256" key="3">
    <source>
        <dbReference type="ARBA" id="ARBA00022553"/>
    </source>
</evidence>
<dbReference type="SUPFAM" id="SSF47384">
    <property type="entry name" value="Homodimeric domain of signal transducing histidine kinase"/>
    <property type="match status" value="1"/>
</dbReference>
<dbReference type="InterPro" id="IPR000014">
    <property type="entry name" value="PAS"/>
</dbReference>
<dbReference type="InterPro" id="IPR000700">
    <property type="entry name" value="PAS-assoc_C"/>
</dbReference>
<dbReference type="EMBL" id="CP018153">
    <property type="protein sequence ID" value="APG59041.1"/>
    <property type="molecule type" value="Genomic_DNA"/>
</dbReference>
<name>A0A1L3J1Q0_9FLAO</name>
<dbReference type="Gene3D" id="3.30.450.40">
    <property type="match status" value="1"/>
</dbReference>
<feature type="domain" description="Histidine kinase" evidence="7">
    <location>
        <begin position="710"/>
        <end position="924"/>
    </location>
</feature>
<dbReference type="KEGG" id="grl:LPB144_00860"/>
<evidence type="ECO:0000256" key="4">
    <source>
        <dbReference type="ARBA" id="ARBA00022679"/>
    </source>
</evidence>
<dbReference type="NCBIfam" id="TIGR00229">
    <property type="entry name" value="sensory_box"/>
    <property type="match status" value="2"/>
</dbReference>
<dbReference type="PROSITE" id="PS50113">
    <property type="entry name" value="PAC"/>
    <property type="match status" value="2"/>
</dbReference>
<evidence type="ECO:0000313" key="9">
    <source>
        <dbReference type="EMBL" id="APG59041.1"/>
    </source>
</evidence>
<dbReference type="SUPFAM" id="SSF55874">
    <property type="entry name" value="ATPase domain of HSP90 chaperone/DNA topoisomerase II/histidine kinase"/>
    <property type="match status" value="1"/>
</dbReference>
<dbReference type="InterPro" id="IPR003594">
    <property type="entry name" value="HATPase_dom"/>
</dbReference>
<dbReference type="PANTHER" id="PTHR43304:SF1">
    <property type="entry name" value="PAC DOMAIN-CONTAINING PROTEIN"/>
    <property type="match status" value="1"/>
</dbReference>